<dbReference type="PANTHER" id="PTHR45748">
    <property type="entry name" value="1-PHOSPHATIDYLINOSITOL 3-PHOSPHATE 5-KINASE-RELATED"/>
    <property type="match status" value="1"/>
</dbReference>
<dbReference type="Pfam" id="PF01363">
    <property type="entry name" value="FYVE"/>
    <property type="match status" value="1"/>
</dbReference>
<accession>A0AAW2UCJ5</accession>
<dbReference type="GO" id="GO:0010008">
    <property type="term" value="C:endosome membrane"/>
    <property type="evidence" value="ECO:0007669"/>
    <property type="project" value="UniProtKB-SubCell"/>
</dbReference>
<dbReference type="GO" id="GO:0046854">
    <property type="term" value="P:phosphatidylinositol phosphate biosynthetic process"/>
    <property type="evidence" value="ECO:0007669"/>
    <property type="project" value="TreeGrafter"/>
</dbReference>
<keyword evidence="5" id="KW-0862">Zinc</keyword>
<evidence type="ECO:0000259" key="9">
    <source>
        <dbReference type="PROSITE" id="PS50178"/>
    </source>
</evidence>
<dbReference type="InterPro" id="IPR017455">
    <property type="entry name" value="Znf_FYVE-rel"/>
</dbReference>
<keyword evidence="3" id="KW-0967">Endosome</keyword>
<dbReference type="FunFam" id="3.30.40.10:FF:000384">
    <property type="entry name" value="1-phosphatidylinositol-3-phosphate 5-kinase FAB1B"/>
    <property type="match status" value="1"/>
</dbReference>
<evidence type="ECO:0000256" key="2">
    <source>
        <dbReference type="ARBA" id="ARBA00022723"/>
    </source>
</evidence>
<dbReference type="AlphaFoldDB" id="A0AAW2UCJ5"/>
<dbReference type="SUPFAM" id="SSF57903">
    <property type="entry name" value="FYVE/PHD zinc finger"/>
    <property type="match status" value="1"/>
</dbReference>
<name>A0AAW2UCJ5_9LAMI</name>
<keyword evidence="4 8" id="KW-0863">Zinc-finger</keyword>
<keyword evidence="6" id="KW-0472">Membrane</keyword>
<protein>
    <recommendedName>
        <fullName evidence="7">Phosphatidylinositol 3-phosphate 5-kinase type III</fullName>
    </recommendedName>
</protein>
<gene>
    <name evidence="10" type="ORF">Slati_3331800</name>
</gene>
<dbReference type="EMBL" id="JACGWN010000012">
    <property type="protein sequence ID" value="KAL0414999.1"/>
    <property type="molecule type" value="Genomic_DNA"/>
</dbReference>
<dbReference type="InterPro" id="IPR013083">
    <property type="entry name" value="Znf_RING/FYVE/PHD"/>
</dbReference>
<evidence type="ECO:0000256" key="5">
    <source>
        <dbReference type="ARBA" id="ARBA00022833"/>
    </source>
</evidence>
<dbReference type="GO" id="GO:0000285">
    <property type="term" value="F:1-phosphatidylinositol-3-phosphate 5-kinase activity"/>
    <property type="evidence" value="ECO:0007669"/>
    <property type="project" value="TreeGrafter"/>
</dbReference>
<organism evidence="10">
    <name type="scientific">Sesamum latifolium</name>
    <dbReference type="NCBI Taxonomy" id="2727402"/>
    <lineage>
        <taxon>Eukaryota</taxon>
        <taxon>Viridiplantae</taxon>
        <taxon>Streptophyta</taxon>
        <taxon>Embryophyta</taxon>
        <taxon>Tracheophyta</taxon>
        <taxon>Spermatophyta</taxon>
        <taxon>Magnoliopsida</taxon>
        <taxon>eudicotyledons</taxon>
        <taxon>Gunneridae</taxon>
        <taxon>Pentapetalae</taxon>
        <taxon>asterids</taxon>
        <taxon>lamiids</taxon>
        <taxon>Lamiales</taxon>
        <taxon>Pedaliaceae</taxon>
        <taxon>Sesamum</taxon>
    </lineage>
</organism>
<evidence type="ECO:0000256" key="6">
    <source>
        <dbReference type="ARBA" id="ARBA00023136"/>
    </source>
</evidence>
<reference evidence="10" key="2">
    <citation type="journal article" date="2024" name="Plant">
        <title>Genomic evolution and insights into agronomic trait innovations of Sesamum species.</title>
        <authorList>
            <person name="Miao H."/>
            <person name="Wang L."/>
            <person name="Qu L."/>
            <person name="Liu H."/>
            <person name="Sun Y."/>
            <person name="Le M."/>
            <person name="Wang Q."/>
            <person name="Wei S."/>
            <person name="Zheng Y."/>
            <person name="Lin W."/>
            <person name="Duan Y."/>
            <person name="Cao H."/>
            <person name="Xiong S."/>
            <person name="Wang X."/>
            <person name="Wei L."/>
            <person name="Li C."/>
            <person name="Ma Q."/>
            <person name="Ju M."/>
            <person name="Zhao R."/>
            <person name="Li G."/>
            <person name="Mu C."/>
            <person name="Tian Q."/>
            <person name="Mei H."/>
            <person name="Zhang T."/>
            <person name="Gao T."/>
            <person name="Zhang H."/>
        </authorList>
    </citation>
    <scope>NUCLEOTIDE SEQUENCE</scope>
    <source>
        <strain evidence="10">KEN1</strain>
    </source>
</reference>
<feature type="domain" description="FYVE-type" evidence="9">
    <location>
        <begin position="36"/>
        <end position="102"/>
    </location>
</feature>
<evidence type="ECO:0000256" key="7">
    <source>
        <dbReference type="ARBA" id="ARBA00077223"/>
    </source>
</evidence>
<dbReference type="InterPro" id="IPR011011">
    <property type="entry name" value="Znf_FYVE_PHD"/>
</dbReference>
<evidence type="ECO:0000313" key="10">
    <source>
        <dbReference type="EMBL" id="KAL0414999.1"/>
    </source>
</evidence>
<evidence type="ECO:0000256" key="4">
    <source>
        <dbReference type="ARBA" id="ARBA00022771"/>
    </source>
</evidence>
<evidence type="ECO:0000256" key="8">
    <source>
        <dbReference type="PROSITE-ProRule" id="PRU00091"/>
    </source>
</evidence>
<dbReference type="InterPro" id="IPR000306">
    <property type="entry name" value="Znf_FYVE"/>
</dbReference>
<dbReference type="GO" id="GO:0008270">
    <property type="term" value="F:zinc ion binding"/>
    <property type="evidence" value="ECO:0007669"/>
    <property type="project" value="UniProtKB-KW"/>
</dbReference>
<dbReference type="PROSITE" id="PS50178">
    <property type="entry name" value="ZF_FYVE"/>
    <property type="match status" value="1"/>
</dbReference>
<sequence length="207" mass="23503">MDNSDRTVSDLVGLVKSWVSWRSEPAHVSRDFWMPDRSCRVCYECDSQFTLFNRRHHCRLCGRIFCAKCTSNWVPTEPNQLKSPPEEWDKIRVCNYCFKQWKQGLTVPMHNGLQVASLNMSSTSPTETSFLSTKSSTCGSSNITLASLPQALTPFQSVIMETAIERQSVGLGKTNEQAVDIGEQNVSQNKFGFCQNRFFLNLPFVLN</sequence>
<evidence type="ECO:0000256" key="3">
    <source>
        <dbReference type="ARBA" id="ARBA00022753"/>
    </source>
</evidence>
<dbReference type="Gene3D" id="3.30.40.10">
    <property type="entry name" value="Zinc/RING finger domain, C3HC4 (zinc finger)"/>
    <property type="match status" value="1"/>
</dbReference>
<comment type="subcellular location">
    <subcellularLocation>
        <location evidence="1">Endosome membrane</location>
    </subcellularLocation>
</comment>
<dbReference type="SMART" id="SM00064">
    <property type="entry name" value="FYVE"/>
    <property type="match status" value="1"/>
</dbReference>
<reference evidence="10" key="1">
    <citation type="submission" date="2020-06" db="EMBL/GenBank/DDBJ databases">
        <authorList>
            <person name="Li T."/>
            <person name="Hu X."/>
            <person name="Zhang T."/>
            <person name="Song X."/>
            <person name="Zhang H."/>
            <person name="Dai N."/>
            <person name="Sheng W."/>
            <person name="Hou X."/>
            <person name="Wei L."/>
        </authorList>
    </citation>
    <scope>NUCLEOTIDE SEQUENCE</scope>
    <source>
        <strain evidence="10">KEN1</strain>
        <tissue evidence="10">Leaf</tissue>
    </source>
</reference>
<proteinExistence type="predicted"/>
<dbReference type="PANTHER" id="PTHR45748:SF7">
    <property type="entry name" value="1-PHOSPHATIDYLINOSITOL 3-PHOSPHATE 5-KINASE-RELATED"/>
    <property type="match status" value="1"/>
</dbReference>
<comment type="caution">
    <text evidence="10">The sequence shown here is derived from an EMBL/GenBank/DDBJ whole genome shotgun (WGS) entry which is preliminary data.</text>
</comment>
<keyword evidence="2" id="KW-0479">Metal-binding</keyword>
<evidence type="ECO:0000256" key="1">
    <source>
        <dbReference type="ARBA" id="ARBA00004608"/>
    </source>
</evidence>